<gene>
    <name evidence="1" type="ORF">FLACHUCJ7_01767</name>
</gene>
<reference evidence="1 2" key="1">
    <citation type="submission" date="2020-06" db="EMBL/GenBank/DDBJ databases">
        <authorList>
            <person name="Criscuolo A."/>
        </authorList>
    </citation>
    <scope>NUCLEOTIDE SEQUENCE [LARGE SCALE GENOMIC DNA]</scope>
    <source>
        <strain evidence="2">CIP 110025</strain>
    </source>
</reference>
<evidence type="ECO:0000313" key="1">
    <source>
        <dbReference type="EMBL" id="CAD0004151.1"/>
    </source>
</evidence>
<dbReference type="RefSeq" id="WP_031455727.1">
    <property type="nucleotide sequence ID" value="NZ_CAIJDO010000124.1"/>
</dbReference>
<evidence type="ECO:0000313" key="2">
    <source>
        <dbReference type="Proteomes" id="UP000556700"/>
    </source>
</evidence>
<organism evidence="1 2">
    <name type="scientific">Flavobacterium chungangense</name>
    <dbReference type="NCBI Taxonomy" id="554283"/>
    <lineage>
        <taxon>Bacteria</taxon>
        <taxon>Pseudomonadati</taxon>
        <taxon>Bacteroidota</taxon>
        <taxon>Flavobacteriia</taxon>
        <taxon>Flavobacteriales</taxon>
        <taxon>Flavobacteriaceae</taxon>
        <taxon>Flavobacterium</taxon>
    </lineage>
</organism>
<keyword evidence="2" id="KW-1185">Reference proteome</keyword>
<sequence length="136" mass="16075">MAHLFYSHLVFIPPSSNATIAILKEYLDDFYQRPVIEDKPKIVSDNKRITITFSDGYNFYIHLAKEDYVITEAAEIADYRKTDWNENAFDKEKLKASGKRFEIWGDPDFDMDYFNDSLFILEIIEKFNDVIILENQ</sequence>
<protein>
    <submittedName>
        <fullName evidence="1">Uncharacterized protein</fullName>
    </submittedName>
</protein>
<dbReference type="AlphaFoldDB" id="A0A6V6YXD0"/>
<comment type="caution">
    <text evidence="1">The sequence shown here is derived from an EMBL/GenBank/DDBJ whole genome shotgun (WGS) entry which is preliminary data.</text>
</comment>
<dbReference type="Proteomes" id="UP000556700">
    <property type="component" value="Unassembled WGS sequence"/>
</dbReference>
<name>A0A6V6YXD0_9FLAO</name>
<accession>A0A6V6YXD0</accession>
<dbReference type="EMBL" id="CAIJDO010000124">
    <property type="protein sequence ID" value="CAD0004151.1"/>
    <property type="molecule type" value="Genomic_DNA"/>
</dbReference>
<proteinExistence type="predicted"/>